<feature type="domain" description="J" evidence="7">
    <location>
        <begin position="76"/>
        <end position="137"/>
    </location>
</feature>
<reference evidence="9" key="1">
    <citation type="submission" date="2017-05" db="EMBL/GenBank/DDBJ databases">
        <authorList>
            <person name="Lin X."/>
        </authorList>
    </citation>
    <scope>NUCLEOTIDE SEQUENCE [LARGE SCALE GENOMIC DNA]</scope>
    <source>
        <strain evidence="9">JLT2012</strain>
    </source>
</reference>
<accession>A0A219B4K2</accession>
<organism evidence="8 9">
    <name type="scientific">Pacificimonas flava</name>
    <dbReference type="NCBI Taxonomy" id="1234595"/>
    <lineage>
        <taxon>Bacteria</taxon>
        <taxon>Pseudomonadati</taxon>
        <taxon>Pseudomonadota</taxon>
        <taxon>Alphaproteobacteria</taxon>
        <taxon>Sphingomonadales</taxon>
        <taxon>Sphingosinicellaceae</taxon>
        <taxon>Pacificimonas</taxon>
    </lineage>
</organism>
<dbReference type="AlphaFoldDB" id="A0A219B4K2"/>
<dbReference type="PROSITE" id="PS50076">
    <property type="entry name" value="DNAJ_2"/>
    <property type="match status" value="1"/>
</dbReference>
<dbReference type="EMBL" id="NFZT01000001">
    <property type="protein sequence ID" value="OWV33277.1"/>
    <property type="molecule type" value="Genomic_DNA"/>
</dbReference>
<keyword evidence="2 6" id="KW-0812">Transmembrane</keyword>
<dbReference type="InterPro" id="IPR001623">
    <property type="entry name" value="DnaJ_domain"/>
</dbReference>
<comment type="caution">
    <text evidence="8">The sequence shown here is derived from an EMBL/GenBank/DDBJ whole genome shotgun (WGS) entry which is preliminary data.</text>
</comment>
<keyword evidence="9" id="KW-1185">Reference proteome</keyword>
<comment type="subcellular location">
    <subcellularLocation>
        <location evidence="1">Membrane</location>
        <topology evidence="1">Single-pass membrane protein</topology>
    </subcellularLocation>
</comment>
<dbReference type="SMART" id="SM00271">
    <property type="entry name" value="DnaJ"/>
    <property type="match status" value="1"/>
</dbReference>
<dbReference type="GO" id="GO:0016020">
    <property type="term" value="C:membrane"/>
    <property type="evidence" value="ECO:0007669"/>
    <property type="project" value="UniProtKB-SubCell"/>
</dbReference>
<evidence type="ECO:0000256" key="1">
    <source>
        <dbReference type="ARBA" id="ARBA00004167"/>
    </source>
</evidence>
<evidence type="ECO:0000256" key="2">
    <source>
        <dbReference type="ARBA" id="ARBA00022692"/>
    </source>
</evidence>
<evidence type="ECO:0000256" key="5">
    <source>
        <dbReference type="ARBA" id="ARBA00038105"/>
    </source>
</evidence>
<dbReference type="CDD" id="cd06257">
    <property type="entry name" value="DnaJ"/>
    <property type="match status" value="1"/>
</dbReference>
<evidence type="ECO:0000256" key="3">
    <source>
        <dbReference type="ARBA" id="ARBA00022989"/>
    </source>
</evidence>
<name>A0A219B4K2_9SPHN</name>
<proteinExistence type="inferred from homology"/>
<dbReference type="OrthoDB" id="9811070at2"/>
<dbReference type="InterPro" id="IPR036869">
    <property type="entry name" value="J_dom_sf"/>
</dbReference>
<dbReference type="SUPFAM" id="SSF46565">
    <property type="entry name" value="Chaperone J-domain"/>
    <property type="match status" value="1"/>
</dbReference>
<feature type="transmembrane region" description="Helical" evidence="6">
    <location>
        <begin position="6"/>
        <end position="23"/>
    </location>
</feature>
<dbReference type="RefSeq" id="WP_088712063.1">
    <property type="nucleotide sequence ID" value="NZ_NFZT01000001.1"/>
</dbReference>
<dbReference type="PANTHER" id="PTHR12763:SF28">
    <property type="entry name" value="GEO10507P1-RELATED"/>
    <property type="match status" value="1"/>
</dbReference>
<keyword evidence="3 6" id="KW-1133">Transmembrane helix</keyword>
<sequence>MGPLLVILLGAVAVFWWLGLLTPERLRIIGGIGGLLIGLLLTLRGAPFAGIPLAGAGGYLVWSARRAPDGQLTVKEARRLLGVGPGADEAEIRSAYRLAMASAHPDRGGSTANSAKLNEARDLLLKQAIPRSRRPDQ</sequence>
<evidence type="ECO:0000256" key="6">
    <source>
        <dbReference type="SAM" id="Phobius"/>
    </source>
</evidence>
<gene>
    <name evidence="8" type="ORF">B5C34_07250</name>
</gene>
<dbReference type="Proteomes" id="UP000198462">
    <property type="component" value="Unassembled WGS sequence"/>
</dbReference>
<feature type="transmembrane region" description="Helical" evidence="6">
    <location>
        <begin position="35"/>
        <end position="62"/>
    </location>
</feature>
<keyword evidence="4 6" id="KW-0472">Membrane</keyword>
<dbReference type="PANTHER" id="PTHR12763">
    <property type="match status" value="1"/>
</dbReference>
<protein>
    <recommendedName>
        <fullName evidence="7">J domain-containing protein</fullName>
    </recommendedName>
</protein>
<evidence type="ECO:0000313" key="8">
    <source>
        <dbReference type="EMBL" id="OWV33277.1"/>
    </source>
</evidence>
<comment type="similarity">
    <text evidence="5">Belongs to the TIM14 family.</text>
</comment>
<evidence type="ECO:0000313" key="9">
    <source>
        <dbReference type="Proteomes" id="UP000198462"/>
    </source>
</evidence>
<dbReference type="Gene3D" id="1.10.287.110">
    <property type="entry name" value="DnaJ domain"/>
    <property type="match status" value="1"/>
</dbReference>
<evidence type="ECO:0000259" key="7">
    <source>
        <dbReference type="PROSITE" id="PS50076"/>
    </source>
</evidence>
<evidence type="ECO:0000256" key="4">
    <source>
        <dbReference type="ARBA" id="ARBA00023136"/>
    </source>
</evidence>